<dbReference type="GO" id="GO:0001181">
    <property type="term" value="F:RNA polymerase I general transcription initiation factor activity"/>
    <property type="evidence" value="ECO:0007669"/>
    <property type="project" value="TreeGrafter"/>
</dbReference>
<organism evidence="2 3">
    <name type="scientific">Fonsecaea multimorphosa CBS 102226</name>
    <dbReference type="NCBI Taxonomy" id="1442371"/>
    <lineage>
        <taxon>Eukaryota</taxon>
        <taxon>Fungi</taxon>
        <taxon>Dikarya</taxon>
        <taxon>Ascomycota</taxon>
        <taxon>Pezizomycotina</taxon>
        <taxon>Eurotiomycetes</taxon>
        <taxon>Chaetothyriomycetidae</taxon>
        <taxon>Chaetothyriales</taxon>
        <taxon>Herpotrichiellaceae</taxon>
        <taxon>Fonsecaea</taxon>
    </lineage>
</organism>
<dbReference type="GO" id="GO:0000182">
    <property type="term" value="F:rDNA binding"/>
    <property type="evidence" value="ECO:0007669"/>
    <property type="project" value="TreeGrafter"/>
</dbReference>
<dbReference type="AlphaFoldDB" id="A0A0D2K348"/>
<evidence type="ECO:0000313" key="2">
    <source>
        <dbReference type="EMBL" id="KIY00258.1"/>
    </source>
</evidence>
<dbReference type="OrthoDB" id="2240312at2759"/>
<reference evidence="2 3" key="1">
    <citation type="submission" date="2015-01" db="EMBL/GenBank/DDBJ databases">
        <title>The Genome Sequence of Fonsecaea multimorphosa CBS 102226.</title>
        <authorList>
            <consortium name="The Broad Institute Genomics Platform"/>
            <person name="Cuomo C."/>
            <person name="de Hoog S."/>
            <person name="Gorbushina A."/>
            <person name="Stielow B."/>
            <person name="Teixiera M."/>
            <person name="Abouelleil A."/>
            <person name="Chapman S.B."/>
            <person name="Priest M."/>
            <person name="Young S.K."/>
            <person name="Wortman J."/>
            <person name="Nusbaum C."/>
            <person name="Birren B."/>
        </authorList>
    </citation>
    <scope>NUCLEOTIDE SEQUENCE [LARGE SCALE GENOMIC DNA]</scope>
    <source>
        <strain evidence="2 3">CBS 102226</strain>
    </source>
</reference>
<feature type="compositionally biased region" description="Polar residues" evidence="1">
    <location>
        <begin position="392"/>
        <end position="409"/>
    </location>
</feature>
<sequence>MDLDDSQDDTADATIITGLNNPSLEVTNVDIHDPGNVHALPFETATDIPEAKAFHHRKWDRLRKHYQDQYLEIFKETFETADEDSLGEELPPSQLGAVLWRTDEKTRLYDALCRKGRHELKTLSLLVGTKSEVEIKAYLDHLREQEADRQRFEAQPKNISHADIPAAVEIGCECEAVLDTAAAALSAFQEQYDATVGQNGNNLWFIDHNVAAELDKEADELEASGSTRDEESDDAMAPISERAVQAFHLSTFLVLSERFFMNGDAKSSESWQNLAEEGQRPALALDSVTLFYDLIVNFARRLIQASLFIAMSRVRAAASRDYQPGGLVRSDDVLAALDVLGVKRDSESFWIGLARRNGLRVVDDAHRKGVDGKAVMSYEKVEKMLSSRPRTRSGSRMSTVSTRSQSTLEETSDMEHVANNNIVARDPVVHDQSSADTSSSDADSEGSEANSLRGEDDGSSSEEPSTSRMSREKRIQFLEEDQDDYLERMDREARRREESRLLSLLGTQDIQEEKDSKEEAIEDLGVRPPVLRKSVEDCMGWSVTYEAEWERNGRMLLPESPSLAEPASKRRRLEPESDGGWEEAQASFPHSNQN</sequence>
<dbReference type="GO" id="GO:0000500">
    <property type="term" value="C:RNA polymerase I upstream activating factor complex"/>
    <property type="evidence" value="ECO:0007669"/>
    <property type="project" value="InterPro"/>
</dbReference>
<evidence type="ECO:0008006" key="4">
    <source>
        <dbReference type="Google" id="ProtNLM"/>
    </source>
</evidence>
<gene>
    <name evidence="2" type="ORF">Z520_03943</name>
</gene>
<protein>
    <recommendedName>
        <fullName evidence="4">Myb-like domain-containing protein</fullName>
    </recommendedName>
</protein>
<evidence type="ECO:0000256" key="1">
    <source>
        <dbReference type="SAM" id="MobiDB-lite"/>
    </source>
</evidence>
<dbReference type="GeneID" id="27709689"/>
<dbReference type="GO" id="GO:0006361">
    <property type="term" value="P:transcription initiation at RNA polymerase I promoter"/>
    <property type="evidence" value="ECO:0007669"/>
    <property type="project" value="TreeGrafter"/>
</dbReference>
<dbReference type="PANTHER" id="PTHR28079">
    <property type="entry name" value="RNA POLYMERASE I-SPECIFIC TRANSCRIPTION INITIATION FACTOR RRN5"/>
    <property type="match status" value="1"/>
</dbReference>
<dbReference type="PANTHER" id="PTHR28079:SF1">
    <property type="entry name" value="RNA POLYMERASE I-SPECIFIC TRANSCRIPTION INITIATION FACTOR RRN5"/>
    <property type="match status" value="1"/>
</dbReference>
<keyword evidence="3" id="KW-1185">Reference proteome</keyword>
<feature type="region of interest" description="Disordered" evidence="1">
    <location>
        <begin position="382"/>
        <end position="486"/>
    </location>
</feature>
<dbReference type="EMBL" id="KN848067">
    <property type="protein sequence ID" value="KIY00258.1"/>
    <property type="molecule type" value="Genomic_DNA"/>
</dbReference>
<dbReference type="RefSeq" id="XP_016634380.1">
    <property type="nucleotide sequence ID" value="XM_016774453.1"/>
</dbReference>
<name>A0A0D2K348_9EURO</name>
<evidence type="ECO:0000313" key="3">
    <source>
        <dbReference type="Proteomes" id="UP000053411"/>
    </source>
</evidence>
<dbReference type="InterPro" id="IPR039601">
    <property type="entry name" value="Rrn5"/>
</dbReference>
<dbReference type="GO" id="GO:0042790">
    <property type="term" value="P:nucleolar large rRNA transcription by RNA polymerase I"/>
    <property type="evidence" value="ECO:0007669"/>
    <property type="project" value="InterPro"/>
</dbReference>
<dbReference type="VEuPathDB" id="FungiDB:Z520_03943"/>
<feature type="region of interest" description="Disordered" evidence="1">
    <location>
        <begin position="556"/>
        <end position="594"/>
    </location>
</feature>
<proteinExistence type="predicted"/>
<accession>A0A0D2K348</accession>
<dbReference type="Proteomes" id="UP000053411">
    <property type="component" value="Unassembled WGS sequence"/>
</dbReference>
<dbReference type="STRING" id="1442371.A0A0D2K348"/>
<feature type="compositionally biased region" description="Low complexity" evidence="1">
    <location>
        <begin position="434"/>
        <end position="452"/>
    </location>
</feature>